<evidence type="ECO:0000313" key="3">
    <source>
        <dbReference type="EMBL" id="KIA76955.1"/>
    </source>
</evidence>
<evidence type="ECO:0000313" key="4">
    <source>
        <dbReference type="Proteomes" id="UP000031307"/>
    </source>
</evidence>
<gene>
    <name evidence="3" type="primary">ykvO_2</name>
    <name evidence="3" type="ORF">DB43_HC00200</name>
</gene>
<dbReference type="InterPro" id="IPR036291">
    <property type="entry name" value="NAD(P)-bd_dom_sf"/>
</dbReference>
<dbReference type="Pfam" id="PF13561">
    <property type="entry name" value="adh_short_C2"/>
    <property type="match status" value="1"/>
</dbReference>
<comment type="caution">
    <text evidence="3">The sequence shown here is derived from an EMBL/GenBank/DDBJ whole genome shotgun (WGS) entry which is preliminary data.</text>
</comment>
<organism evidence="3 4">
    <name type="scientific">Parachlamydia acanthamoebae</name>
    <dbReference type="NCBI Taxonomy" id="83552"/>
    <lineage>
        <taxon>Bacteria</taxon>
        <taxon>Pseudomonadati</taxon>
        <taxon>Chlamydiota</taxon>
        <taxon>Chlamydiia</taxon>
        <taxon>Parachlamydiales</taxon>
        <taxon>Parachlamydiaceae</taxon>
        <taxon>Parachlamydia</taxon>
    </lineage>
</organism>
<dbReference type="Gene3D" id="3.40.50.720">
    <property type="entry name" value="NAD(P)-binding Rossmann-like Domain"/>
    <property type="match status" value="1"/>
</dbReference>
<dbReference type="EMBL" id="JSAM01000098">
    <property type="protein sequence ID" value="KIA76955.1"/>
    <property type="molecule type" value="Genomic_DNA"/>
</dbReference>
<dbReference type="PANTHER" id="PTHR43639">
    <property type="entry name" value="OXIDOREDUCTASE, SHORT-CHAIN DEHYDROGENASE/REDUCTASE FAMILY (AFU_ORTHOLOGUE AFUA_5G02870)"/>
    <property type="match status" value="1"/>
</dbReference>
<name>A0A0C1C764_9BACT</name>
<evidence type="ECO:0000256" key="1">
    <source>
        <dbReference type="ARBA" id="ARBA00006484"/>
    </source>
</evidence>
<dbReference type="AlphaFoldDB" id="A0A0C1C764"/>
<sequence>MLDNVQIIQFKEKIDMGEFTNKVVVITGGNSGIGEAIAKKFDQEGAKIVIFGRDQNRLETVCKELNQAVYVQGDVRLIPDLDKLFATAIQNFGKIDVLVANAGISTRKKIEEVDEELFDEMVSINYKGVYFTVQRSIPHLNTNSSVILISSAAAHKGWRFHSVYSSTKAAVSMLARNFAADLIDKGIRVNAVSPGFTDTPIFDETKAVNPKQLEEFTKGIPLKRFANSEEIAESVAFLASSKATYIVGVDLVVDGGASSIYPL</sequence>
<comment type="similarity">
    <text evidence="1">Belongs to the short-chain dehydrogenases/reductases (SDR) family.</text>
</comment>
<protein>
    <submittedName>
        <fullName evidence="3">Putative oxidoreductase YkvO</fullName>
        <ecNumber evidence="3">1.-.-.-</ecNumber>
    </submittedName>
</protein>
<dbReference type="Proteomes" id="UP000031307">
    <property type="component" value="Unassembled WGS sequence"/>
</dbReference>
<dbReference type="CDD" id="cd05233">
    <property type="entry name" value="SDR_c"/>
    <property type="match status" value="1"/>
</dbReference>
<dbReference type="SUPFAM" id="SSF51735">
    <property type="entry name" value="NAD(P)-binding Rossmann-fold domains"/>
    <property type="match status" value="1"/>
</dbReference>
<evidence type="ECO:0000256" key="2">
    <source>
        <dbReference type="ARBA" id="ARBA00023002"/>
    </source>
</evidence>
<dbReference type="FunFam" id="3.40.50.720:FF:000084">
    <property type="entry name" value="Short-chain dehydrogenase reductase"/>
    <property type="match status" value="1"/>
</dbReference>
<dbReference type="InterPro" id="IPR020904">
    <property type="entry name" value="Sc_DH/Rdtase_CS"/>
</dbReference>
<dbReference type="PRINTS" id="PR00081">
    <property type="entry name" value="GDHRDH"/>
</dbReference>
<dbReference type="InterPro" id="IPR002347">
    <property type="entry name" value="SDR_fam"/>
</dbReference>
<dbReference type="PANTHER" id="PTHR43639:SF1">
    <property type="entry name" value="SHORT-CHAIN DEHYDROGENASE_REDUCTASE FAMILY PROTEIN"/>
    <property type="match status" value="1"/>
</dbReference>
<dbReference type="PRINTS" id="PR00080">
    <property type="entry name" value="SDRFAMILY"/>
</dbReference>
<keyword evidence="2 3" id="KW-0560">Oxidoreductase</keyword>
<dbReference type="EC" id="1.-.-.-" evidence="3"/>
<dbReference type="NCBIfam" id="NF005559">
    <property type="entry name" value="PRK07231.1"/>
    <property type="match status" value="1"/>
</dbReference>
<accession>A0A0C1C764</accession>
<dbReference type="PROSITE" id="PS00061">
    <property type="entry name" value="ADH_SHORT"/>
    <property type="match status" value="1"/>
</dbReference>
<dbReference type="GO" id="GO:0016491">
    <property type="term" value="F:oxidoreductase activity"/>
    <property type="evidence" value="ECO:0007669"/>
    <property type="project" value="UniProtKB-KW"/>
</dbReference>
<dbReference type="PATRIC" id="fig|83552.4.peg.1908"/>
<proteinExistence type="inferred from homology"/>
<reference evidence="3 4" key="1">
    <citation type="journal article" date="2014" name="Mol. Biol. Evol.">
        <title>Massive expansion of Ubiquitination-related gene families within the Chlamydiae.</title>
        <authorList>
            <person name="Domman D."/>
            <person name="Collingro A."/>
            <person name="Lagkouvardos I."/>
            <person name="Gehre L."/>
            <person name="Weinmaier T."/>
            <person name="Rattei T."/>
            <person name="Subtil A."/>
            <person name="Horn M."/>
        </authorList>
    </citation>
    <scope>NUCLEOTIDE SEQUENCE [LARGE SCALE GENOMIC DNA]</scope>
    <source>
        <strain evidence="3 4">OEW1</strain>
    </source>
</reference>